<dbReference type="SUPFAM" id="SSF51735">
    <property type="entry name" value="NAD(P)-binding Rossmann-fold domains"/>
    <property type="match status" value="1"/>
</dbReference>
<reference evidence="9 10" key="1">
    <citation type="journal article" date="2020" name="ISME J.">
        <title>Uncovering the hidden diversity of litter-decomposition mechanisms in mushroom-forming fungi.</title>
        <authorList>
            <person name="Floudas D."/>
            <person name="Bentzer J."/>
            <person name="Ahren D."/>
            <person name="Johansson T."/>
            <person name="Persson P."/>
            <person name="Tunlid A."/>
        </authorList>
    </citation>
    <scope>NUCLEOTIDE SEQUENCE [LARGE SCALE GENOMIC DNA]</scope>
    <source>
        <strain evidence="9 10">CBS 406.79</strain>
    </source>
</reference>
<evidence type="ECO:0000256" key="1">
    <source>
        <dbReference type="ARBA" id="ARBA00005109"/>
    </source>
</evidence>
<keyword evidence="5" id="KW-0560">Oxidoreductase</keyword>
<dbReference type="EC" id="1.1.1.31" evidence="3"/>
<dbReference type="AlphaFoldDB" id="A0A8H5MFC1"/>
<comment type="caution">
    <text evidence="9">The sequence shown here is derived from an EMBL/GenBank/DDBJ whole genome shotgun (WGS) entry which is preliminary data.</text>
</comment>
<keyword evidence="6" id="KW-0520">NAD</keyword>
<evidence type="ECO:0000256" key="6">
    <source>
        <dbReference type="ARBA" id="ARBA00023027"/>
    </source>
</evidence>
<dbReference type="GO" id="GO:0006574">
    <property type="term" value="P:L-valine catabolic process"/>
    <property type="evidence" value="ECO:0007669"/>
    <property type="project" value="TreeGrafter"/>
</dbReference>
<comment type="pathway">
    <text evidence="1">Amino-acid degradation; L-valine degradation.</text>
</comment>
<dbReference type="Gene3D" id="3.40.50.720">
    <property type="entry name" value="NAD(P)-binding Rossmann-like Domain"/>
    <property type="match status" value="1"/>
</dbReference>
<name>A0A8H5MFC1_9AGAR</name>
<evidence type="ECO:0000313" key="10">
    <source>
        <dbReference type="Proteomes" id="UP000518752"/>
    </source>
</evidence>
<feature type="domain" description="6-phosphogluconate dehydrogenase NADP-binding" evidence="8">
    <location>
        <begin position="47"/>
        <end position="181"/>
    </location>
</feature>
<proteinExistence type="inferred from homology"/>
<evidence type="ECO:0000256" key="7">
    <source>
        <dbReference type="ARBA" id="ARBA00049197"/>
    </source>
</evidence>
<dbReference type="GO" id="GO:0050661">
    <property type="term" value="F:NADP binding"/>
    <property type="evidence" value="ECO:0007669"/>
    <property type="project" value="InterPro"/>
</dbReference>
<dbReference type="PANTHER" id="PTHR22981">
    <property type="entry name" value="3-HYDROXYISOBUTYRATE DEHYDROGENASE-RELATED"/>
    <property type="match status" value="1"/>
</dbReference>
<evidence type="ECO:0000313" key="9">
    <source>
        <dbReference type="EMBL" id="KAF5391779.1"/>
    </source>
</evidence>
<dbReference type="OrthoDB" id="435038at2759"/>
<dbReference type="GO" id="GO:0008442">
    <property type="term" value="F:3-hydroxyisobutyrate dehydrogenase activity"/>
    <property type="evidence" value="ECO:0007669"/>
    <property type="project" value="UniProtKB-EC"/>
</dbReference>
<comment type="similarity">
    <text evidence="2">Belongs to the HIBADH-related family. 3-hydroxyisobutyrate dehydrogenase subfamily.</text>
</comment>
<gene>
    <name evidence="9" type="ORF">D9757_001735</name>
</gene>
<keyword evidence="10" id="KW-1185">Reference proteome</keyword>
<sequence length="183" mass="19575">MKASLRCLESISRHALRSKSTSFIGLGLFRSPAYVHSPADPVCVLSGRMGHEMAYNLFSKQFTQANESRFVVCDAIPESSQSFCANFVKQYPGAKIEIASTPEEATLASETIVTMLPSSPQVLTVYNNGIVPTLQKLPADQARNTLCIDSTTLDVDVARAVARDVAKVGSQMVDAPVSGGSCS</sequence>
<dbReference type="InterPro" id="IPR006115">
    <property type="entry name" value="6PGDH_NADP-bd"/>
</dbReference>
<evidence type="ECO:0000256" key="5">
    <source>
        <dbReference type="ARBA" id="ARBA00023002"/>
    </source>
</evidence>
<dbReference type="Proteomes" id="UP000518752">
    <property type="component" value="Unassembled WGS sequence"/>
</dbReference>
<dbReference type="EMBL" id="JAACJN010000008">
    <property type="protein sequence ID" value="KAF5391779.1"/>
    <property type="molecule type" value="Genomic_DNA"/>
</dbReference>
<evidence type="ECO:0000256" key="2">
    <source>
        <dbReference type="ARBA" id="ARBA00006013"/>
    </source>
</evidence>
<dbReference type="Pfam" id="PF03446">
    <property type="entry name" value="NAD_binding_2"/>
    <property type="match status" value="1"/>
</dbReference>
<dbReference type="PANTHER" id="PTHR22981:SF7">
    <property type="entry name" value="3-HYDROXYISOBUTYRATE DEHYDROGENASE, MITOCHONDRIAL"/>
    <property type="match status" value="1"/>
</dbReference>
<accession>A0A8H5MFC1</accession>
<organism evidence="9 10">
    <name type="scientific">Collybiopsis confluens</name>
    <dbReference type="NCBI Taxonomy" id="2823264"/>
    <lineage>
        <taxon>Eukaryota</taxon>
        <taxon>Fungi</taxon>
        <taxon>Dikarya</taxon>
        <taxon>Basidiomycota</taxon>
        <taxon>Agaricomycotina</taxon>
        <taxon>Agaricomycetes</taxon>
        <taxon>Agaricomycetidae</taxon>
        <taxon>Agaricales</taxon>
        <taxon>Marasmiineae</taxon>
        <taxon>Omphalotaceae</taxon>
        <taxon>Collybiopsis</taxon>
    </lineage>
</organism>
<evidence type="ECO:0000256" key="4">
    <source>
        <dbReference type="ARBA" id="ARBA00022456"/>
    </source>
</evidence>
<dbReference type="GO" id="GO:0005739">
    <property type="term" value="C:mitochondrion"/>
    <property type="evidence" value="ECO:0007669"/>
    <property type="project" value="TreeGrafter"/>
</dbReference>
<evidence type="ECO:0000259" key="8">
    <source>
        <dbReference type="Pfam" id="PF03446"/>
    </source>
</evidence>
<dbReference type="InterPro" id="IPR036291">
    <property type="entry name" value="NAD(P)-bd_dom_sf"/>
</dbReference>
<keyword evidence="4" id="KW-0101">Branched-chain amino acid catabolism</keyword>
<comment type="catalytic activity">
    <reaction evidence="7">
        <text>3-hydroxy-2-methylpropanoate + NAD(+) = 2-methyl-3-oxopropanoate + NADH + H(+)</text>
        <dbReference type="Rhea" id="RHEA:17681"/>
        <dbReference type="ChEBI" id="CHEBI:11805"/>
        <dbReference type="ChEBI" id="CHEBI:15378"/>
        <dbReference type="ChEBI" id="CHEBI:57540"/>
        <dbReference type="ChEBI" id="CHEBI:57700"/>
        <dbReference type="ChEBI" id="CHEBI:57945"/>
        <dbReference type="EC" id="1.1.1.31"/>
    </reaction>
</comment>
<evidence type="ECO:0000256" key="3">
    <source>
        <dbReference type="ARBA" id="ARBA00012991"/>
    </source>
</evidence>
<protein>
    <recommendedName>
        <fullName evidence="3">3-hydroxyisobutyrate dehydrogenase</fullName>
        <ecNumber evidence="3">1.1.1.31</ecNumber>
    </recommendedName>
</protein>